<proteinExistence type="inferred from homology"/>
<evidence type="ECO:0000256" key="2">
    <source>
        <dbReference type="ARBA" id="ARBA00022741"/>
    </source>
</evidence>
<evidence type="ECO:0000256" key="3">
    <source>
        <dbReference type="ARBA" id="ARBA00022801"/>
    </source>
</evidence>
<keyword evidence="3 11" id="KW-0378">Hydrolase</keyword>
<dbReference type="InterPro" id="IPR014016">
    <property type="entry name" value="UvrD-like_ATP-bd"/>
</dbReference>
<dbReference type="InterPro" id="IPR014017">
    <property type="entry name" value="DNA_helicase_UvrD-like_C"/>
</dbReference>
<evidence type="ECO:0000259" key="12">
    <source>
        <dbReference type="PROSITE" id="PS51198"/>
    </source>
</evidence>
<dbReference type="GO" id="GO:0000725">
    <property type="term" value="P:recombinational repair"/>
    <property type="evidence" value="ECO:0007669"/>
    <property type="project" value="TreeGrafter"/>
</dbReference>
<gene>
    <name evidence="14" type="ORF">A2572_02030</name>
</gene>
<dbReference type="Proteomes" id="UP000179237">
    <property type="component" value="Unassembled WGS sequence"/>
</dbReference>
<dbReference type="Gene3D" id="1.10.486.10">
    <property type="entry name" value="PCRA, domain 4"/>
    <property type="match status" value="1"/>
</dbReference>
<name>A0A1F5FTC4_9BACT</name>
<dbReference type="Gene3D" id="1.10.10.160">
    <property type="match status" value="1"/>
</dbReference>
<comment type="catalytic activity">
    <reaction evidence="10">
        <text>ATP + H2O = ADP + phosphate + H(+)</text>
        <dbReference type="Rhea" id="RHEA:13065"/>
        <dbReference type="ChEBI" id="CHEBI:15377"/>
        <dbReference type="ChEBI" id="CHEBI:15378"/>
        <dbReference type="ChEBI" id="CHEBI:30616"/>
        <dbReference type="ChEBI" id="CHEBI:43474"/>
        <dbReference type="ChEBI" id="CHEBI:456216"/>
        <dbReference type="EC" id="5.6.2.4"/>
    </reaction>
</comment>
<dbReference type="InterPro" id="IPR013986">
    <property type="entry name" value="DExx_box_DNA_helicase_dom_sf"/>
</dbReference>
<comment type="caution">
    <text evidence="14">The sequence shown here is derived from an EMBL/GenBank/DDBJ whole genome shotgun (WGS) entry which is preliminary data.</text>
</comment>
<dbReference type="GO" id="GO:0005524">
    <property type="term" value="F:ATP binding"/>
    <property type="evidence" value="ECO:0007669"/>
    <property type="project" value="UniProtKB-UniRule"/>
</dbReference>
<keyword evidence="7" id="KW-0413">Isomerase</keyword>
<dbReference type="Pfam" id="PF13361">
    <property type="entry name" value="UvrD_C"/>
    <property type="match status" value="2"/>
</dbReference>
<dbReference type="PROSITE" id="PS51217">
    <property type="entry name" value="UVRD_HELICASE_CTER"/>
    <property type="match status" value="1"/>
</dbReference>
<evidence type="ECO:0000313" key="14">
    <source>
        <dbReference type="EMBL" id="OGD82857.1"/>
    </source>
</evidence>
<dbReference type="InterPro" id="IPR027417">
    <property type="entry name" value="P-loop_NTPase"/>
</dbReference>
<dbReference type="CDD" id="cd18807">
    <property type="entry name" value="SF1_C_UvrD"/>
    <property type="match status" value="1"/>
</dbReference>
<comment type="catalytic activity">
    <reaction evidence="8">
        <text>Couples ATP hydrolysis with the unwinding of duplex DNA by translocating in the 3'-5' direction.</text>
        <dbReference type="EC" id="5.6.2.4"/>
    </reaction>
</comment>
<keyword evidence="4 11" id="KW-0347">Helicase</keyword>
<evidence type="ECO:0000256" key="5">
    <source>
        <dbReference type="ARBA" id="ARBA00022840"/>
    </source>
</evidence>
<keyword evidence="6" id="KW-0238">DNA-binding</keyword>
<evidence type="ECO:0000256" key="8">
    <source>
        <dbReference type="ARBA" id="ARBA00034617"/>
    </source>
</evidence>
<dbReference type="PROSITE" id="PS51198">
    <property type="entry name" value="UVRD_HELICASE_ATP_BIND"/>
    <property type="match status" value="1"/>
</dbReference>
<dbReference type="CDD" id="cd17932">
    <property type="entry name" value="DEXQc_UvrD"/>
    <property type="match status" value="1"/>
</dbReference>
<dbReference type="GO" id="GO:0043138">
    <property type="term" value="F:3'-5' DNA helicase activity"/>
    <property type="evidence" value="ECO:0007669"/>
    <property type="project" value="UniProtKB-EC"/>
</dbReference>
<evidence type="ECO:0000256" key="9">
    <source>
        <dbReference type="ARBA" id="ARBA00034808"/>
    </source>
</evidence>
<feature type="domain" description="UvrD-like helicase ATP-binding" evidence="12">
    <location>
        <begin position="4"/>
        <end position="283"/>
    </location>
</feature>
<dbReference type="EC" id="5.6.2.4" evidence="9"/>
<dbReference type="Gene3D" id="3.40.50.300">
    <property type="entry name" value="P-loop containing nucleotide triphosphate hydrolases"/>
    <property type="match status" value="3"/>
</dbReference>
<reference evidence="14 15" key="1">
    <citation type="journal article" date="2016" name="Nat. Commun.">
        <title>Thousands of microbial genomes shed light on interconnected biogeochemical processes in an aquifer system.</title>
        <authorList>
            <person name="Anantharaman K."/>
            <person name="Brown C.T."/>
            <person name="Hug L.A."/>
            <person name="Sharon I."/>
            <person name="Castelle C.J."/>
            <person name="Probst A.J."/>
            <person name="Thomas B.C."/>
            <person name="Singh A."/>
            <person name="Wilkins M.J."/>
            <person name="Karaoz U."/>
            <person name="Brodie E.L."/>
            <person name="Williams K.H."/>
            <person name="Hubbard S.S."/>
            <person name="Banfield J.F."/>
        </authorList>
    </citation>
    <scope>NUCLEOTIDE SEQUENCE [LARGE SCALE GENOMIC DNA]</scope>
</reference>
<evidence type="ECO:0000259" key="13">
    <source>
        <dbReference type="PROSITE" id="PS51217"/>
    </source>
</evidence>
<evidence type="ECO:0000256" key="4">
    <source>
        <dbReference type="ARBA" id="ARBA00022806"/>
    </source>
</evidence>
<dbReference type="SUPFAM" id="SSF52540">
    <property type="entry name" value="P-loop containing nucleoside triphosphate hydrolases"/>
    <property type="match status" value="1"/>
</dbReference>
<keyword evidence="5 11" id="KW-0067">ATP-binding</keyword>
<protein>
    <recommendedName>
        <fullName evidence="9">DNA 3'-5' helicase</fullName>
        <ecNumber evidence="9">5.6.2.4</ecNumber>
    </recommendedName>
</protein>
<accession>A0A1F5FTC4</accession>
<sequence>MRIDELNTEQQQAVDYKTGPLLVLAGAGSGKTKVLVHRVVSIIENQKVSPNKIALLTFTNKAAEEMKKRIGKLLGVVNENLGFVGTFHSFCVKLLREYGEILGIPRNFVVFDSEDSEVVMKEVIKEMKLDTSEINPRMFLSLIGKAKNDLTTPALLVEEKNNYFYKNLVMAWSKYQEKLKRNRALDFDDLLVKSVELFKMPTVSEEINKKLEWILVDEYQDTNKAQFELTKYLAGEKKNLTVVGDSSQAIYSFRGADFRNLLLLEEQYPEIYKINLPKNYRSTQNILDGAYGVVSNNTSHPTIRLIATNDEGEKIRLIESEDEKQEAKRVVFEANIQSAFSEVAILYRVNSLSRALEEELVRRSIPYKLVGGVRFYGRAEIKDLISYLRLMINKEEEVSKKRAEKIGKRRLVKFFDWLNSKNPAIVDSNVGETLNEIMNEVDFLSRYDDRDQEDQSRIENINELLAVASLYSSVESFLESAALAESEAKKAQSSAKITLMTVHAAKGLEFGAVYIVGLEEGLFPHSRSIALGSKEEIEEERRLMYVAMTRAKTKLTLSFARSRLIFGGRMRSIPSRFLSEISPTVLDKKWTEETGDITAKAVSKEKVRRIVSDWEIDLVTKDDFADIDGW</sequence>
<dbReference type="InterPro" id="IPR000212">
    <property type="entry name" value="DNA_helicase_UvrD/REP"/>
</dbReference>
<dbReference type="PANTHER" id="PTHR11070">
    <property type="entry name" value="UVRD / RECB / PCRA DNA HELICASE FAMILY MEMBER"/>
    <property type="match status" value="1"/>
</dbReference>
<dbReference type="AlphaFoldDB" id="A0A1F5FTC4"/>
<feature type="binding site" evidence="11">
    <location>
        <begin position="25"/>
        <end position="32"/>
    </location>
    <ligand>
        <name>ATP</name>
        <dbReference type="ChEBI" id="CHEBI:30616"/>
    </ligand>
</feature>
<evidence type="ECO:0000256" key="10">
    <source>
        <dbReference type="ARBA" id="ARBA00048988"/>
    </source>
</evidence>
<feature type="domain" description="UvrD-like helicase C-terminal" evidence="13">
    <location>
        <begin position="284"/>
        <end position="507"/>
    </location>
</feature>
<dbReference type="GO" id="GO:0003677">
    <property type="term" value="F:DNA binding"/>
    <property type="evidence" value="ECO:0007669"/>
    <property type="project" value="UniProtKB-KW"/>
</dbReference>
<evidence type="ECO:0000256" key="6">
    <source>
        <dbReference type="ARBA" id="ARBA00023125"/>
    </source>
</evidence>
<evidence type="ECO:0000256" key="11">
    <source>
        <dbReference type="PROSITE-ProRule" id="PRU00560"/>
    </source>
</evidence>
<evidence type="ECO:0000256" key="1">
    <source>
        <dbReference type="ARBA" id="ARBA00009922"/>
    </source>
</evidence>
<keyword evidence="2 11" id="KW-0547">Nucleotide-binding</keyword>
<dbReference type="EMBL" id="MFAQ01000037">
    <property type="protein sequence ID" value="OGD82857.1"/>
    <property type="molecule type" value="Genomic_DNA"/>
</dbReference>
<dbReference type="PANTHER" id="PTHR11070:SF2">
    <property type="entry name" value="ATP-DEPENDENT DNA HELICASE SRS2"/>
    <property type="match status" value="1"/>
</dbReference>
<dbReference type="GO" id="GO:0016887">
    <property type="term" value="F:ATP hydrolysis activity"/>
    <property type="evidence" value="ECO:0007669"/>
    <property type="project" value="RHEA"/>
</dbReference>
<organism evidence="14 15">
    <name type="scientific">Candidatus Collierbacteria bacterium RIFOXYD1_FULL_40_9</name>
    <dbReference type="NCBI Taxonomy" id="1817731"/>
    <lineage>
        <taxon>Bacteria</taxon>
        <taxon>Candidatus Collieribacteriota</taxon>
    </lineage>
</organism>
<evidence type="ECO:0000313" key="15">
    <source>
        <dbReference type="Proteomes" id="UP000179237"/>
    </source>
</evidence>
<evidence type="ECO:0000256" key="7">
    <source>
        <dbReference type="ARBA" id="ARBA00023235"/>
    </source>
</evidence>
<dbReference type="Pfam" id="PF00580">
    <property type="entry name" value="UvrD-helicase"/>
    <property type="match status" value="1"/>
</dbReference>
<comment type="similarity">
    <text evidence="1">Belongs to the helicase family. UvrD subfamily.</text>
</comment>